<dbReference type="KEGG" id="apuu:APUU_31652A"/>
<proteinExistence type="predicted"/>
<reference evidence="1" key="1">
    <citation type="submission" date="2021-01" db="EMBL/GenBank/DDBJ databases">
        <authorList>
            <consortium name="Aspergillus puulaauensis MK2 genome sequencing consortium"/>
            <person name="Kazuki M."/>
            <person name="Futagami T."/>
        </authorList>
    </citation>
    <scope>NUCLEOTIDE SEQUENCE</scope>
    <source>
        <strain evidence="1">MK2</strain>
    </source>
</reference>
<evidence type="ECO:0000313" key="2">
    <source>
        <dbReference type="Proteomes" id="UP000654913"/>
    </source>
</evidence>
<organism evidence="1 2">
    <name type="scientific">Aspergillus puulaauensis</name>
    <dbReference type="NCBI Taxonomy" id="1220207"/>
    <lineage>
        <taxon>Eukaryota</taxon>
        <taxon>Fungi</taxon>
        <taxon>Dikarya</taxon>
        <taxon>Ascomycota</taxon>
        <taxon>Pezizomycotina</taxon>
        <taxon>Eurotiomycetes</taxon>
        <taxon>Eurotiomycetidae</taxon>
        <taxon>Eurotiales</taxon>
        <taxon>Aspergillaceae</taxon>
        <taxon>Aspergillus</taxon>
    </lineage>
</organism>
<accession>A0A7R8AM58</accession>
<evidence type="ECO:0008006" key="3">
    <source>
        <dbReference type="Google" id="ProtNLM"/>
    </source>
</evidence>
<dbReference type="SUPFAM" id="SSF54403">
    <property type="entry name" value="Cystatin/monellin"/>
    <property type="match status" value="1"/>
</dbReference>
<dbReference type="RefSeq" id="XP_041555621.1">
    <property type="nucleotide sequence ID" value="XM_041702880.1"/>
</dbReference>
<dbReference type="EMBL" id="AP024445">
    <property type="protein sequence ID" value="BCS23427.1"/>
    <property type="molecule type" value="Genomic_DNA"/>
</dbReference>
<dbReference type="OrthoDB" id="2016588at2759"/>
<reference evidence="1" key="2">
    <citation type="submission" date="2021-02" db="EMBL/GenBank/DDBJ databases">
        <title>Aspergillus puulaauensis MK2 genome sequence.</title>
        <authorList>
            <person name="Futagami T."/>
            <person name="Mori K."/>
            <person name="Kadooka C."/>
            <person name="Tanaka T."/>
        </authorList>
    </citation>
    <scope>NUCLEOTIDE SEQUENCE</scope>
    <source>
        <strain evidence="1">MK2</strain>
    </source>
</reference>
<name>A0A7R8AM58_9EURO</name>
<protein>
    <recommendedName>
        <fullName evidence="3">Cystatin domain-containing protein</fullName>
    </recommendedName>
</protein>
<sequence length="88" mass="9479">MAMPGGYSEAPASDARAAKAEEVATNAIKAQYGGDVVVENVERQVVAGMNYRIRLGDGDRKYLVVVFESLPNNGQTTFTVTSIELLKQ</sequence>
<keyword evidence="2" id="KW-1185">Reference proteome</keyword>
<gene>
    <name evidence="1" type="ORF">APUU_31652A</name>
</gene>
<dbReference type="AlphaFoldDB" id="A0A7R8AM58"/>
<dbReference type="InterPro" id="IPR046350">
    <property type="entry name" value="Cystatin_sf"/>
</dbReference>
<evidence type="ECO:0000313" key="1">
    <source>
        <dbReference type="EMBL" id="BCS23427.1"/>
    </source>
</evidence>
<dbReference type="GeneID" id="64973432"/>
<dbReference type="Gene3D" id="3.10.450.10">
    <property type="match status" value="1"/>
</dbReference>
<dbReference type="Proteomes" id="UP000654913">
    <property type="component" value="Chromosome 3"/>
</dbReference>